<dbReference type="Proteomes" id="UP000694925">
    <property type="component" value="Unplaced"/>
</dbReference>
<dbReference type="GeneID" id="113464896"/>
<feature type="transmembrane region" description="Helical" evidence="1">
    <location>
        <begin position="6"/>
        <end position="32"/>
    </location>
</feature>
<dbReference type="KEGG" id="ccal:113464896"/>
<feature type="non-terminal residue" evidence="3">
    <location>
        <position position="1"/>
    </location>
</feature>
<dbReference type="AlphaFoldDB" id="A0AAJ7WEG3"/>
<keyword evidence="1" id="KW-0812">Transmembrane</keyword>
<protein>
    <submittedName>
        <fullName evidence="3">Uncharacterized protein LOC113464896</fullName>
    </submittedName>
</protein>
<feature type="transmembrane region" description="Helical" evidence="1">
    <location>
        <begin position="97"/>
        <end position="116"/>
    </location>
</feature>
<gene>
    <name evidence="3" type="primary">LOC113464896</name>
</gene>
<evidence type="ECO:0000256" key="1">
    <source>
        <dbReference type="SAM" id="Phobius"/>
    </source>
</evidence>
<proteinExistence type="predicted"/>
<keyword evidence="1" id="KW-1133">Transmembrane helix</keyword>
<sequence length="149" mass="16598">MVASLFEFVVLLALTGALVSVVALLHLMGLFINIITPVTTFMLNQSGRLVILEVILTDLGAKFPNLRPLLRPQYAPYLNTAGTVLLGWLIISWISYIIWSFLAPLTISFLAVILICPTTAKWCVKQTVPGLEIYFSDLLNKFHSIFSEE</sequence>
<accession>A0AAJ7WEG3</accession>
<evidence type="ECO:0000313" key="3">
    <source>
        <dbReference type="RefSeq" id="XP_026673297.1"/>
    </source>
</evidence>
<feature type="transmembrane region" description="Helical" evidence="1">
    <location>
        <begin position="74"/>
        <end position="91"/>
    </location>
</feature>
<evidence type="ECO:0000313" key="2">
    <source>
        <dbReference type="Proteomes" id="UP000694925"/>
    </source>
</evidence>
<keyword evidence="1" id="KW-0472">Membrane</keyword>
<reference evidence="3" key="1">
    <citation type="submission" date="2025-08" db="UniProtKB">
        <authorList>
            <consortium name="RefSeq"/>
        </authorList>
    </citation>
    <scope>IDENTIFICATION</scope>
    <source>
        <tissue evidence="3">Whole body</tissue>
    </source>
</reference>
<name>A0AAJ7WEG3_9HYME</name>
<dbReference type="RefSeq" id="XP_026673297.1">
    <property type="nucleotide sequence ID" value="XM_026817496.1"/>
</dbReference>
<keyword evidence="2" id="KW-1185">Reference proteome</keyword>
<organism evidence="2 3">
    <name type="scientific">Ceratina calcarata</name>
    <dbReference type="NCBI Taxonomy" id="156304"/>
    <lineage>
        <taxon>Eukaryota</taxon>
        <taxon>Metazoa</taxon>
        <taxon>Ecdysozoa</taxon>
        <taxon>Arthropoda</taxon>
        <taxon>Hexapoda</taxon>
        <taxon>Insecta</taxon>
        <taxon>Pterygota</taxon>
        <taxon>Neoptera</taxon>
        <taxon>Endopterygota</taxon>
        <taxon>Hymenoptera</taxon>
        <taxon>Apocrita</taxon>
        <taxon>Aculeata</taxon>
        <taxon>Apoidea</taxon>
        <taxon>Anthophila</taxon>
        <taxon>Apidae</taxon>
        <taxon>Ceratina</taxon>
        <taxon>Zadontomerus</taxon>
    </lineage>
</organism>